<keyword evidence="5 8" id="KW-0547">Nucleotide-binding</keyword>
<evidence type="ECO:0000313" key="10">
    <source>
        <dbReference type="Proteomes" id="UP001196661"/>
    </source>
</evidence>
<dbReference type="EC" id="2.7.7.108" evidence="8"/>
<comment type="function">
    <text evidence="8">Nucleotidyltransferase involved in the post-translational modification of proteins. It can catalyze the addition of adenosine monophosphate (AMP) or uridine monophosphate (UMP) to a protein, resulting in modifications known as AMPylation and UMPylation.</text>
</comment>
<comment type="catalytic activity">
    <reaction evidence="8">
        <text>L-tyrosyl-[protein] + ATP = O-(5'-adenylyl)-L-tyrosyl-[protein] + diphosphate</text>
        <dbReference type="Rhea" id="RHEA:54288"/>
        <dbReference type="Rhea" id="RHEA-COMP:10136"/>
        <dbReference type="Rhea" id="RHEA-COMP:13846"/>
        <dbReference type="ChEBI" id="CHEBI:30616"/>
        <dbReference type="ChEBI" id="CHEBI:33019"/>
        <dbReference type="ChEBI" id="CHEBI:46858"/>
        <dbReference type="ChEBI" id="CHEBI:83624"/>
        <dbReference type="EC" id="2.7.7.108"/>
    </reaction>
</comment>
<gene>
    <name evidence="8" type="primary">ydiU</name>
    <name evidence="8" type="synonym">selO</name>
    <name evidence="9" type="ORF">IXB28_13430</name>
</gene>
<comment type="catalytic activity">
    <reaction evidence="8">
        <text>L-tyrosyl-[protein] + UTP = O-(5'-uridylyl)-L-tyrosyl-[protein] + diphosphate</text>
        <dbReference type="Rhea" id="RHEA:83887"/>
        <dbReference type="Rhea" id="RHEA-COMP:10136"/>
        <dbReference type="Rhea" id="RHEA-COMP:20238"/>
        <dbReference type="ChEBI" id="CHEBI:33019"/>
        <dbReference type="ChEBI" id="CHEBI:46398"/>
        <dbReference type="ChEBI" id="CHEBI:46858"/>
        <dbReference type="ChEBI" id="CHEBI:90602"/>
    </reaction>
</comment>
<name>A0ABS5Y790_9CYAN</name>
<dbReference type="Proteomes" id="UP001196661">
    <property type="component" value="Unassembled WGS sequence"/>
</dbReference>
<feature type="binding site" evidence="8">
    <location>
        <position position="247"/>
    </location>
    <ligand>
        <name>ATP</name>
        <dbReference type="ChEBI" id="CHEBI:30616"/>
    </ligand>
</feature>
<feature type="binding site" evidence="8">
    <location>
        <position position="175"/>
    </location>
    <ligand>
        <name>ATP</name>
        <dbReference type="ChEBI" id="CHEBI:30616"/>
    </ligand>
</feature>
<dbReference type="PANTHER" id="PTHR32057">
    <property type="entry name" value="PROTEIN ADENYLYLTRANSFERASE SELO, MITOCHONDRIAL"/>
    <property type="match status" value="1"/>
</dbReference>
<organism evidence="9 10">
    <name type="scientific">Leptothoe kymatousa TAU-MAC 1615</name>
    <dbReference type="NCBI Taxonomy" id="2364775"/>
    <lineage>
        <taxon>Bacteria</taxon>
        <taxon>Bacillati</taxon>
        <taxon>Cyanobacteriota</taxon>
        <taxon>Cyanophyceae</taxon>
        <taxon>Nodosilineales</taxon>
        <taxon>Cymatolegaceae</taxon>
        <taxon>Leptothoe</taxon>
        <taxon>Leptothoe kymatousa</taxon>
    </lineage>
</organism>
<comment type="catalytic activity">
    <reaction evidence="8">
        <text>L-seryl-[protein] + ATP = 3-O-(5'-adenylyl)-L-seryl-[protein] + diphosphate</text>
        <dbReference type="Rhea" id="RHEA:58120"/>
        <dbReference type="Rhea" id="RHEA-COMP:9863"/>
        <dbReference type="Rhea" id="RHEA-COMP:15073"/>
        <dbReference type="ChEBI" id="CHEBI:29999"/>
        <dbReference type="ChEBI" id="CHEBI:30616"/>
        <dbReference type="ChEBI" id="CHEBI:33019"/>
        <dbReference type="ChEBI" id="CHEBI:142516"/>
        <dbReference type="EC" id="2.7.7.108"/>
    </reaction>
</comment>
<protein>
    <recommendedName>
        <fullName evidence="8">Protein nucleotidyltransferase YdiU</fullName>
        <ecNumber evidence="8">2.7.7.-</ecNumber>
    </recommendedName>
    <alternativeName>
        <fullName evidence="8">Protein adenylyltransferase YdiU</fullName>
        <ecNumber evidence="8">2.7.7.108</ecNumber>
    </alternativeName>
    <alternativeName>
        <fullName evidence="8">Protein uridylyltransferase YdiU</fullName>
        <ecNumber evidence="8">2.7.7.-</ecNumber>
    </alternativeName>
</protein>
<feature type="active site" description="Proton acceptor" evidence="8">
    <location>
        <position position="335"/>
    </location>
</feature>
<comment type="catalytic activity">
    <reaction evidence="8">
        <text>L-histidyl-[protein] + UTP = N(tele)-(5'-uridylyl)-L-histidyl-[protein] + diphosphate</text>
        <dbReference type="Rhea" id="RHEA:83891"/>
        <dbReference type="Rhea" id="RHEA-COMP:9745"/>
        <dbReference type="Rhea" id="RHEA-COMP:20239"/>
        <dbReference type="ChEBI" id="CHEBI:29979"/>
        <dbReference type="ChEBI" id="CHEBI:33019"/>
        <dbReference type="ChEBI" id="CHEBI:46398"/>
        <dbReference type="ChEBI" id="CHEBI:233474"/>
    </reaction>
</comment>
<dbReference type="Pfam" id="PF02696">
    <property type="entry name" value="SelO"/>
    <property type="match status" value="1"/>
</dbReference>
<proteinExistence type="inferred from homology"/>
<keyword evidence="8" id="KW-0464">Manganese</keyword>
<evidence type="ECO:0000256" key="3">
    <source>
        <dbReference type="ARBA" id="ARBA00022695"/>
    </source>
</evidence>
<feature type="binding site" evidence="8">
    <location>
        <position position="174"/>
    </location>
    <ligand>
        <name>ATP</name>
        <dbReference type="ChEBI" id="CHEBI:30616"/>
    </ligand>
</feature>
<feature type="binding site" evidence="8">
    <location>
        <position position="345"/>
    </location>
    <ligand>
        <name>Mg(2+)</name>
        <dbReference type="ChEBI" id="CHEBI:18420"/>
    </ligand>
</feature>
<keyword evidence="3 8" id="KW-0548">Nucleotidyltransferase</keyword>
<dbReference type="RefSeq" id="WP_215619112.1">
    <property type="nucleotide sequence ID" value="NZ_JADOER010000012.1"/>
</dbReference>
<feature type="binding site" evidence="8">
    <location>
        <position position="336"/>
    </location>
    <ligand>
        <name>Mg(2+)</name>
        <dbReference type="ChEBI" id="CHEBI:18420"/>
    </ligand>
</feature>
<dbReference type="InterPro" id="IPR003846">
    <property type="entry name" value="SelO"/>
</dbReference>
<comment type="catalytic activity">
    <reaction evidence="8">
        <text>L-threonyl-[protein] + ATP = 3-O-(5'-adenylyl)-L-threonyl-[protein] + diphosphate</text>
        <dbReference type="Rhea" id="RHEA:54292"/>
        <dbReference type="Rhea" id="RHEA-COMP:11060"/>
        <dbReference type="Rhea" id="RHEA-COMP:13847"/>
        <dbReference type="ChEBI" id="CHEBI:30013"/>
        <dbReference type="ChEBI" id="CHEBI:30616"/>
        <dbReference type="ChEBI" id="CHEBI:33019"/>
        <dbReference type="ChEBI" id="CHEBI:138113"/>
        <dbReference type="EC" id="2.7.7.108"/>
    </reaction>
</comment>
<evidence type="ECO:0000256" key="7">
    <source>
        <dbReference type="ARBA" id="ARBA00022842"/>
    </source>
</evidence>
<dbReference type="EC" id="2.7.7.-" evidence="8"/>
<dbReference type="EMBL" id="JADOER010000012">
    <property type="protein sequence ID" value="MBT9313214.1"/>
    <property type="molecule type" value="Genomic_DNA"/>
</dbReference>
<evidence type="ECO:0000256" key="1">
    <source>
        <dbReference type="ARBA" id="ARBA00009747"/>
    </source>
</evidence>
<evidence type="ECO:0000256" key="6">
    <source>
        <dbReference type="ARBA" id="ARBA00022840"/>
    </source>
</evidence>
<feature type="binding site" evidence="8">
    <location>
        <position position="140"/>
    </location>
    <ligand>
        <name>ATP</name>
        <dbReference type="ChEBI" id="CHEBI:30616"/>
    </ligand>
</feature>
<dbReference type="HAMAP" id="MF_00692">
    <property type="entry name" value="SelO"/>
    <property type="match status" value="1"/>
</dbReference>
<comment type="catalytic activity">
    <reaction evidence="8">
        <text>L-seryl-[protein] + UTP = O-(5'-uridylyl)-L-seryl-[protein] + diphosphate</text>
        <dbReference type="Rhea" id="RHEA:64604"/>
        <dbReference type="Rhea" id="RHEA-COMP:9863"/>
        <dbReference type="Rhea" id="RHEA-COMP:16635"/>
        <dbReference type="ChEBI" id="CHEBI:29999"/>
        <dbReference type="ChEBI" id="CHEBI:33019"/>
        <dbReference type="ChEBI" id="CHEBI:46398"/>
        <dbReference type="ChEBI" id="CHEBI:156051"/>
    </reaction>
</comment>
<comment type="similarity">
    <text evidence="1 8">Belongs to the SELO family.</text>
</comment>
<feature type="binding site" evidence="8">
    <location>
        <position position="143"/>
    </location>
    <ligand>
        <name>ATP</name>
        <dbReference type="ChEBI" id="CHEBI:30616"/>
    </ligand>
</feature>
<feature type="binding site" evidence="8">
    <location>
        <position position="345"/>
    </location>
    <ligand>
        <name>ATP</name>
        <dbReference type="ChEBI" id="CHEBI:30616"/>
    </ligand>
</feature>
<feature type="binding site" evidence="8">
    <location>
        <position position="162"/>
    </location>
    <ligand>
        <name>ATP</name>
        <dbReference type="ChEBI" id="CHEBI:30616"/>
    </ligand>
</feature>
<keyword evidence="4 8" id="KW-0479">Metal-binding</keyword>
<evidence type="ECO:0000256" key="8">
    <source>
        <dbReference type="HAMAP-Rule" id="MF_00692"/>
    </source>
</evidence>
<sequence>MSYPSTPSVEASTETCITTFEQFVQLADYSLMDSLNADPDATVDGDDHRAREVFSGHFVPVAPTPLPAPEYVAHSSTFFKELGLSDQLAFDEKFRQVFSGDLSAVHGPMQPVGWATGYALSIYGTEYTHNCPFGTGNGYGDGRAISVFEGIINGQRWEMQLKGGGPTPYCRGADGRAVLRSSVREFLAQDYMHALGVPTSRSLTLYVSKSETVTRPWYSQDSCSLDPDVLVDNPVAISTRVAPSFLRVGQLELFARRVGAASPKENRNNAHPKASEELRLIVSHLIEREYKSDINPNLGFADQLVELAKLFRQRLISLVTHWLRVGYCQGNFNSDNCAAGGFTLDYGPFGFCEIFDPWFQPWTGGGQHFAFINQPVAADANYYMFWKAVRPLLADDTDALEQFDQIGRGFADAMQQQVQTMWASKLGLAEFNPELFKQLMQLVTHSDVDYTIFFRELSHIPDDVSALKKSFYGKTSQQFEDQWQTWLKSWRGLLDDGNLAEISTKMKQTNPKYAWREWLIVPAYEQAMQGDYTLVKELQAVLSAPYDEQSQDVEDKYYRLRPSAFSDVGGVSHYSCSS</sequence>
<evidence type="ECO:0000256" key="2">
    <source>
        <dbReference type="ARBA" id="ARBA00022679"/>
    </source>
</evidence>
<accession>A0ABS5Y790</accession>
<comment type="cofactor">
    <cofactor evidence="8">
        <name>Mg(2+)</name>
        <dbReference type="ChEBI" id="CHEBI:18420"/>
    </cofactor>
    <cofactor evidence="8">
        <name>Mn(2+)</name>
        <dbReference type="ChEBI" id="CHEBI:29035"/>
    </cofactor>
</comment>
<reference evidence="9 10" key="1">
    <citation type="journal article" date="2021" name="Mar. Drugs">
        <title>Genome Reduction and Secondary Metabolism of the Marine Sponge-Associated Cyanobacterium Leptothoe.</title>
        <authorList>
            <person name="Konstantinou D."/>
            <person name="Popin R.V."/>
            <person name="Fewer D.P."/>
            <person name="Sivonen K."/>
            <person name="Gkelis S."/>
        </authorList>
    </citation>
    <scope>NUCLEOTIDE SEQUENCE [LARGE SCALE GENOMIC DNA]</scope>
    <source>
        <strain evidence="9 10">TAU-MAC 1615</strain>
    </source>
</reference>
<keyword evidence="7 8" id="KW-0460">Magnesium</keyword>
<keyword evidence="10" id="KW-1185">Reference proteome</keyword>
<dbReference type="PANTHER" id="PTHR32057:SF14">
    <property type="entry name" value="PROTEIN ADENYLYLTRANSFERASE SELO, MITOCHONDRIAL"/>
    <property type="match status" value="1"/>
</dbReference>
<evidence type="ECO:0000313" key="9">
    <source>
        <dbReference type="EMBL" id="MBT9313214.1"/>
    </source>
</evidence>
<keyword evidence="2 8" id="KW-0808">Transferase</keyword>
<keyword evidence="6 8" id="KW-0067">ATP-binding</keyword>
<comment type="caution">
    <text evidence="9">The sequence shown here is derived from an EMBL/GenBank/DDBJ whole genome shotgun (WGS) entry which is preliminary data.</text>
</comment>
<feature type="binding site" evidence="8">
    <location>
        <position position="240"/>
    </location>
    <ligand>
        <name>ATP</name>
        <dbReference type="ChEBI" id="CHEBI:30616"/>
    </ligand>
</feature>
<evidence type="ECO:0000256" key="4">
    <source>
        <dbReference type="ARBA" id="ARBA00022723"/>
    </source>
</evidence>
<feature type="binding site" evidence="8">
    <location>
        <position position="142"/>
    </location>
    <ligand>
        <name>ATP</name>
        <dbReference type="ChEBI" id="CHEBI:30616"/>
    </ligand>
</feature>
<evidence type="ECO:0000256" key="5">
    <source>
        <dbReference type="ARBA" id="ARBA00022741"/>
    </source>
</evidence>